<keyword evidence="3" id="KW-0675">Receptor</keyword>
<dbReference type="Gene3D" id="2.60.40.1120">
    <property type="entry name" value="Carboxypeptidase-like, regulatory domain"/>
    <property type="match status" value="1"/>
</dbReference>
<evidence type="ECO:0000313" key="4">
    <source>
        <dbReference type="Proteomes" id="UP000249720"/>
    </source>
</evidence>
<name>A0A2W7S0C7_9BACT</name>
<comment type="caution">
    <text evidence="3">The sequence shown here is derived from an EMBL/GenBank/DDBJ whole genome shotgun (WGS) entry which is preliminary data.</text>
</comment>
<gene>
    <name evidence="3" type="ORF">LX80_02331</name>
</gene>
<feature type="chain" id="PRO_5016077340" evidence="1">
    <location>
        <begin position="21"/>
        <end position="184"/>
    </location>
</feature>
<dbReference type="Pfam" id="PF13620">
    <property type="entry name" value="CarboxypepD_reg"/>
    <property type="match status" value="1"/>
</dbReference>
<accession>A0A2W7S0C7</accession>
<proteinExistence type="predicted"/>
<evidence type="ECO:0000313" key="3">
    <source>
        <dbReference type="EMBL" id="PZX60847.1"/>
    </source>
</evidence>
<keyword evidence="1" id="KW-0732">Signal</keyword>
<dbReference type="SUPFAM" id="SSF56935">
    <property type="entry name" value="Porins"/>
    <property type="match status" value="1"/>
</dbReference>
<dbReference type="Proteomes" id="UP000249720">
    <property type="component" value="Unassembled WGS sequence"/>
</dbReference>
<dbReference type="Pfam" id="PF07715">
    <property type="entry name" value="Plug"/>
    <property type="match status" value="1"/>
</dbReference>
<organism evidence="3 4">
    <name type="scientific">Hydrotalea sandarakina</name>
    <dbReference type="NCBI Taxonomy" id="1004304"/>
    <lineage>
        <taxon>Bacteria</taxon>
        <taxon>Pseudomonadati</taxon>
        <taxon>Bacteroidota</taxon>
        <taxon>Chitinophagia</taxon>
        <taxon>Chitinophagales</taxon>
        <taxon>Chitinophagaceae</taxon>
        <taxon>Hydrotalea</taxon>
    </lineage>
</organism>
<reference evidence="3 4" key="1">
    <citation type="submission" date="2018-06" db="EMBL/GenBank/DDBJ databases">
        <title>Genomic Encyclopedia of Archaeal and Bacterial Type Strains, Phase II (KMG-II): from individual species to whole genera.</title>
        <authorList>
            <person name="Goeker M."/>
        </authorList>
    </citation>
    <scope>NUCLEOTIDE SEQUENCE [LARGE SCALE GENOMIC DNA]</scope>
    <source>
        <strain evidence="3 4">DSM 23241</strain>
    </source>
</reference>
<dbReference type="SUPFAM" id="SSF49464">
    <property type="entry name" value="Carboxypeptidase regulatory domain-like"/>
    <property type="match status" value="1"/>
</dbReference>
<dbReference type="Gene3D" id="2.170.130.10">
    <property type="entry name" value="TonB-dependent receptor, plug domain"/>
    <property type="match status" value="1"/>
</dbReference>
<evidence type="ECO:0000256" key="1">
    <source>
        <dbReference type="SAM" id="SignalP"/>
    </source>
</evidence>
<dbReference type="EMBL" id="QKZV01000008">
    <property type="protein sequence ID" value="PZX60847.1"/>
    <property type="molecule type" value="Genomic_DNA"/>
</dbReference>
<keyword evidence="4" id="KW-1185">Reference proteome</keyword>
<dbReference type="RefSeq" id="WP_111296661.1">
    <property type="nucleotide sequence ID" value="NZ_QKZV01000008.1"/>
</dbReference>
<dbReference type="InterPro" id="IPR008969">
    <property type="entry name" value="CarboxyPept-like_regulatory"/>
</dbReference>
<dbReference type="AlphaFoldDB" id="A0A2W7S0C7"/>
<feature type="domain" description="TonB-dependent receptor plug" evidence="2">
    <location>
        <begin position="118"/>
        <end position="174"/>
    </location>
</feature>
<dbReference type="OrthoDB" id="1112758at2"/>
<feature type="signal peptide" evidence="1">
    <location>
        <begin position="1"/>
        <end position="20"/>
    </location>
</feature>
<dbReference type="InterPro" id="IPR012910">
    <property type="entry name" value="Plug_dom"/>
</dbReference>
<evidence type="ECO:0000259" key="2">
    <source>
        <dbReference type="Pfam" id="PF07715"/>
    </source>
</evidence>
<protein>
    <submittedName>
        <fullName evidence="3">TonB-dependent receptor-like protein</fullName>
    </submittedName>
</protein>
<sequence>MRKTFILLLLSIFLIIQVFAQNRTIVGKITDDKGQPLAGVSINALGADKKVIATAVSGSNGEYTIHVGESVKGLQFSHIGLDEQYIPIGNKGVINLSLSASSKDLSEVVVTGYGLQKKSNTTAAIVKVGGEQLADKPFASIDQMLQGAAAGVQAVATTGQPGANQQVRIRGVGSFSLAASQLYM</sequence>
<dbReference type="InterPro" id="IPR037066">
    <property type="entry name" value="Plug_dom_sf"/>
</dbReference>